<sequence>MPQSQTRTERPLSGGRQQWATRAGFLIAGSAMANWAPLVPIAKARIGVDDGTLGLLLLCLGLGSIVAMPMVGILAGRFGCRAVILASTLVLALVLPLLAVVDSIPGMAIVLALFGASIGAVDVAINIQAVMVEKDSKRNMMSGFHGLFSVGGIVGAGGMSLLLGAGTSPWVATLMFSALLLVLLALSTQGLLPYGNQETEHTPLFTLPRGIVAFIGLLCFLVFLGEGAVLDWSALFLIGTHLVDPAQAGFGYTMFALAMTAGRLTGDWIVRSLGSMKVVVSGGLLAALGFTLTVLAPNQPLAFFGFLLVGLGASNIVPVLFTAAGQQTLMPPSQAIAAITTIGYSGMLVGPATIGFVAKHWNLSAAFVLIGVGMAFVALTWPLTARHRGKR</sequence>
<dbReference type="Pfam" id="PF07690">
    <property type="entry name" value="MFS_1"/>
    <property type="match status" value="1"/>
</dbReference>
<keyword evidence="2 5" id="KW-0812">Transmembrane</keyword>
<dbReference type="InterPro" id="IPR020846">
    <property type="entry name" value="MFS_dom"/>
</dbReference>
<dbReference type="RefSeq" id="WP_156550944.1">
    <property type="nucleotide sequence ID" value="NZ_JABAEJ010000008.1"/>
</dbReference>
<comment type="caution">
    <text evidence="7">The sequence shown here is derived from an EMBL/GenBank/DDBJ whole genome shotgun (WGS) entry which is preliminary data.</text>
</comment>
<feature type="transmembrane region" description="Helical" evidence="5">
    <location>
        <begin position="278"/>
        <end position="296"/>
    </location>
</feature>
<feature type="transmembrane region" description="Helical" evidence="5">
    <location>
        <begin position="82"/>
        <end position="101"/>
    </location>
</feature>
<dbReference type="AlphaFoldDB" id="A0AAE4W8P5"/>
<dbReference type="GO" id="GO:0016020">
    <property type="term" value="C:membrane"/>
    <property type="evidence" value="ECO:0007669"/>
    <property type="project" value="UniProtKB-SubCell"/>
</dbReference>
<keyword evidence="4 5" id="KW-0472">Membrane</keyword>
<dbReference type="InterPro" id="IPR051788">
    <property type="entry name" value="MFS_Transporter"/>
</dbReference>
<feature type="transmembrane region" description="Helical" evidence="5">
    <location>
        <begin position="204"/>
        <end position="225"/>
    </location>
</feature>
<accession>A0AAE4W8P5</accession>
<evidence type="ECO:0000256" key="2">
    <source>
        <dbReference type="ARBA" id="ARBA00022692"/>
    </source>
</evidence>
<dbReference type="PANTHER" id="PTHR23514:SF13">
    <property type="entry name" value="INNER MEMBRANE PROTEIN YBJJ"/>
    <property type="match status" value="1"/>
</dbReference>
<reference evidence="7 8" key="1">
    <citation type="submission" date="2019-12" db="EMBL/GenBank/DDBJ databases">
        <title>Whole-genome sequencing of Allorhizobium vitis.</title>
        <authorList>
            <person name="Gan H.M."/>
            <person name="Szegedi E."/>
            <person name="Burr T."/>
            <person name="Savka M.A."/>
        </authorList>
    </citation>
    <scope>NUCLEOTIDE SEQUENCE [LARGE SCALE GENOMIC DNA]</scope>
    <source>
        <strain evidence="7 8">CG989</strain>
    </source>
</reference>
<feature type="transmembrane region" description="Helical" evidence="5">
    <location>
        <begin position="170"/>
        <end position="192"/>
    </location>
</feature>
<protein>
    <submittedName>
        <fullName evidence="7">MFS transporter</fullName>
    </submittedName>
</protein>
<evidence type="ECO:0000256" key="5">
    <source>
        <dbReference type="SAM" id="Phobius"/>
    </source>
</evidence>
<feature type="transmembrane region" description="Helical" evidence="5">
    <location>
        <begin position="363"/>
        <end position="383"/>
    </location>
</feature>
<proteinExistence type="predicted"/>
<dbReference type="PANTHER" id="PTHR23514">
    <property type="entry name" value="BYPASS OF STOP CODON PROTEIN 6"/>
    <property type="match status" value="1"/>
</dbReference>
<evidence type="ECO:0000256" key="3">
    <source>
        <dbReference type="ARBA" id="ARBA00022989"/>
    </source>
</evidence>
<feature type="transmembrane region" description="Helical" evidence="5">
    <location>
        <begin position="53"/>
        <end position="75"/>
    </location>
</feature>
<feature type="transmembrane region" description="Helical" evidence="5">
    <location>
        <begin position="245"/>
        <end position="266"/>
    </location>
</feature>
<evidence type="ECO:0000259" key="6">
    <source>
        <dbReference type="PROSITE" id="PS50850"/>
    </source>
</evidence>
<gene>
    <name evidence="7" type="ORF">GOZ95_00345</name>
</gene>
<dbReference type="SUPFAM" id="SSF103473">
    <property type="entry name" value="MFS general substrate transporter"/>
    <property type="match status" value="1"/>
</dbReference>
<evidence type="ECO:0000256" key="1">
    <source>
        <dbReference type="ARBA" id="ARBA00004141"/>
    </source>
</evidence>
<feature type="transmembrane region" description="Helical" evidence="5">
    <location>
        <begin position="335"/>
        <end position="357"/>
    </location>
</feature>
<dbReference type="PROSITE" id="PS50850">
    <property type="entry name" value="MFS"/>
    <property type="match status" value="1"/>
</dbReference>
<dbReference type="EMBL" id="WPHM01000001">
    <property type="protein sequence ID" value="MUZ55902.1"/>
    <property type="molecule type" value="Genomic_DNA"/>
</dbReference>
<dbReference type="CDD" id="cd17393">
    <property type="entry name" value="MFS_MosC_like"/>
    <property type="match status" value="1"/>
</dbReference>
<feature type="transmembrane region" description="Helical" evidence="5">
    <location>
        <begin position="107"/>
        <end position="132"/>
    </location>
</feature>
<dbReference type="InterPro" id="IPR011701">
    <property type="entry name" value="MFS"/>
</dbReference>
<dbReference type="Gene3D" id="1.20.1250.20">
    <property type="entry name" value="MFS general substrate transporter like domains"/>
    <property type="match status" value="2"/>
</dbReference>
<feature type="domain" description="Major facilitator superfamily (MFS) profile" evidence="6">
    <location>
        <begin position="1"/>
        <end position="389"/>
    </location>
</feature>
<evidence type="ECO:0000313" key="8">
    <source>
        <dbReference type="Proteomes" id="UP000436692"/>
    </source>
</evidence>
<keyword evidence="3 5" id="KW-1133">Transmembrane helix</keyword>
<comment type="subcellular location">
    <subcellularLocation>
        <location evidence="1">Membrane</location>
        <topology evidence="1">Multi-pass membrane protein</topology>
    </subcellularLocation>
</comment>
<organism evidence="7 8">
    <name type="scientific">Agrobacterium vitis</name>
    <name type="common">Rhizobium vitis</name>
    <dbReference type="NCBI Taxonomy" id="373"/>
    <lineage>
        <taxon>Bacteria</taxon>
        <taxon>Pseudomonadati</taxon>
        <taxon>Pseudomonadota</taxon>
        <taxon>Alphaproteobacteria</taxon>
        <taxon>Hyphomicrobiales</taxon>
        <taxon>Rhizobiaceae</taxon>
        <taxon>Rhizobium/Agrobacterium group</taxon>
        <taxon>Agrobacterium</taxon>
    </lineage>
</organism>
<name>A0AAE4W8P5_AGRVI</name>
<evidence type="ECO:0000313" key="7">
    <source>
        <dbReference type="EMBL" id="MUZ55902.1"/>
    </source>
</evidence>
<feature type="transmembrane region" description="Helical" evidence="5">
    <location>
        <begin position="144"/>
        <end position="164"/>
    </location>
</feature>
<dbReference type="Proteomes" id="UP000436692">
    <property type="component" value="Unassembled WGS sequence"/>
</dbReference>
<dbReference type="InterPro" id="IPR036259">
    <property type="entry name" value="MFS_trans_sf"/>
</dbReference>
<feature type="transmembrane region" description="Helical" evidence="5">
    <location>
        <begin position="20"/>
        <end position="41"/>
    </location>
</feature>
<dbReference type="GO" id="GO:0022857">
    <property type="term" value="F:transmembrane transporter activity"/>
    <property type="evidence" value="ECO:0007669"/>
    <property type="project" value="InterPro"/>
</dbReference>
<evidence type="ECO:0000256" key="4">
    <source>
        <dbReference type="ARBA" id="ARBA00023136"/>
    </source>
</evidence>
<feature type="transmembrane region" description="Helical" evidence="5">
    <location>
        <begin position="302"/>
        <end position="323"/>
    </location>
</feature>